<dbReference type="InterPro" id="IPR012338">
    <property type="entry name" value="Beta-lactam/transpept-like"/>
</dbReference>
<dbReference type="Pfam" id="PF00144">
    <property type="entry name" value="Beta-lactamase"/>
    <property type="match status" value="1"/>
</dbReference>
<evidence type="ECO:0000313" key="4">
    <source>
        <dbReference type="EMBL" id="KAL2785589.1"/>
    </source>
</evidence>
<feature type="chain" id="PRO_5045752842" evidence="1">
    <location>
        <begin position="18"/>
        <end position="577"/>
    </location>
</feature>
<evidence type="ECO:0000259" key="3">
    <source>
        <dbReference type="Pfam" id="PF26335"/>
    </source>
</evidence>
<feature type="domain" description="Beta-lactamase-related" evidence="2">
    <location>
        <begin position="84"/>
        <end position="411"/>
    </location>
</feature>
<evidence type="ECO:0000313" key="5">
    <source>
        <dbReference type="Proteomes" id="UP001610563"/>
    </source>
</evidence>
<dbReference type="InterPro" id="IPR001466">
    <property type="entry name" value="Beta-lactam-related"/>
</dbReference>
<comment type="caution">
    <text evidence="4">The sequence shown here is derived from an EMBL/GenBank/DDBJ whole genome shotgun (WGS) entry which is preliminary data.</text>
</comment>
<dbReference type="Gene3D" id="3.40.710.10">
    <property type="entry name" value="DD-peptidase/beta-lactamase superfamily"/>
    <property type="match status" value="1"/>
</dbReference>
<gene>
    <name evidence="4" type="ORF">BJX66DRAFT_347405</name>
</gene>
<accession>A0ABR4FQP9</accession>
<feature type="signal peptide" evidence="1">
    <location>
        <begin position="1"/>
        <end position="17"/>
    </location>
</feature>
<dbReference type="SUPFAM" id="SSF56601">
    <property type="entry name" value="beta-lactamase/transpeptidase-like"/>
    <property type="match status" value="1"/>
</dbReference>
<keyword evidence="1" id="KW-0732">Signal</keyword>
<dbReference type="Pfam" id="PF26335">
    <property type="entry name" value="ARB_00930_C"/>
    <property type="match status" value="1"/>
</dbReference>
<dbReference type="Proteomes" id="UP001610563">
    <property type="component" value="Unassembled WGS sequence"/>
</dbReference>
<dbReference type="PANTHER" id="PTHR22935:SF97">
    <property type="entry name" value="BETA-LACTAMASE-RELATED DOMAIN-CONTAINING PROTEIN"/>
    <property type="match status" value="1"/>
</dbReference>
<dbReference type="InterPro" id="IPR058664">
    <property type="entry name" value="ARB_00930-like_C"/>
</dbReference>
<dbReference type="EMBL" id="JBFTWV010000140">
    <property type="protein sequence ID" value="KAL2785589.1"/>
    <property type="molecule type" value="Genomic_DNA"/>
</dbReference>
<dbReference type="InterPro" id="IPR051478">
    <property type="entry name" value="Beta-lactamase-like_AB/R"/>
</dbReference>
<name>A0ABR4FQP9_9EURO</name>
<protein>
    <submittedName>
        <fullName evidence="4">Beta-lactamase/transpeptidase-like protein</fullName>
    </submittedName>
</protein>
<sequence>MWKIISTCLLLAVHAAGQVCPIPGPLYPAPRAAAGSTTLDRASNEFMASLKSVMHPDYYSSREPAIDPDLVSFTVQVYSAHESRPLFEHYHTATSARNNTIGVDSVDEDTVFRIASCSKLWTVLLLLMETGDASFHEPIVKYVPELQEAIAERRSNNTDFRNEVDQVLWEEVTIGELASQLSGVGRQYGIGDLAGSADIMVPLGFPELSESEAPRCAVDPTCTISLIEFISGILNRPPIVPTSSNPAYSNDAYQLLAYALETITGTTYQELMESHLIEPMGLSRSSVIKPDDKVGIIPGFPNMTLWDLDIGDVTPAGGLYSSTKDMSRLGRAILNHELLSPALTRRWLKPFAQTSELGSLVGAPFEIFSLTHPRMITLYTKAGDIGGYSAMMGLSPDHDVGFTILAAGEGTTLAVMTLADLISKFLIPALDEAAKREAHNSFAGTYSSAATNSSLEVTTDDGPGLRVIKWTNNGKDILDALPLIQLGPPGQGVELRLFPTGLKHGGRLSFRSVRPSGFGTGPSCGPITRACRSWMLVDGSMYGALGVDEFVFETGEDGRAISASPRAMRVALAREYE</sequence>
<organism evidence="4 5">
    <name type="scientific">Aspergillus keveii</name>
    <dbReference type="NCBI Taxonomy" id="714993"/>
    <lineage>
        <taxon>Eukaryota</taxon>
        <taxon>Fungi</taxon>
        <taxon>Dikarya</taxon>
        <taxon>Ascomycota</taxon>
        <taxon>Pezizomycotina</taxon>
        <taxon>Eurotiomycetes</taxon>
        <taxon>Eurotiomycetidae</taxon>
        <taxon>Eurotiales</taxon>
        <taxon>Aspergillaceae</taxon>
        <taxon>Aspergillus</taxon>
        <taxon>Aspergillus subgen. Nidulantes</taxon>
    </lineage>
</organism>
<feature type="domain" description="Beta-lactamase-like ARB-00930-like C-terminal" evidence="3">
    <location>
        <begin position="434"/>
        <end position="575"/>
    </location>
</feature>
<evidence type="ECO:0000256" key="1">
    <source>
        <dbReference type="SAM" id="SignalP"/>
    </source>
</evidence>
<proteinExistence type="predicted"/>
<evidence type="ECO:0000259" key="2">
    <source>
        <dbReference type="Pfam" id="PF00144"/>
    </source>
</evidence>
<reference evidence="4 5" key="1">
    <citation type="submission" date="2024-07" db="EMBL/GenBank/DDBJ databases">
        <title>Section-level genome sequencing and comparative genomics of Aspergillus sections Usti and Cavernicolus.</title>
        <authorList>
            <consortium name="Lawrence Berkeley National Laboratory"/>
            <person name="Nybo J.L."/>
            <person name="Vesth T.C."/>
            <person name="Theobald S."/>
            <person name="Frisvad J.C."/>
            <person name="Larsen T.O."/>
            <person name="Kjaerboelling I."/>
            <person name="Rothschild-Mancinelli K."/>
            <person name="Lyhne E.K."/>
            <person name="Kogle M.E."/>
            <person name="Barry K."/>
            <person name="Clum A."/>
            <person name="Na H."/>
            <person name="Ledsgaard L."/>
            <person name="Lin J."/>
            <person name="Lipzen A."/>
            <person name="Kuo A."/>
            <person name="Riley R."/>
            <person name="Mondo S."/>
            <person name="Labutti K."/>
            <person name="Haridas S."/>
            <person name="Pangalinan J."/>
            <person name="Salamov A.A."/>
            <person name="Simmons B.A."/>
            <person name="Magnuson J.K."/>
            <person name="Chen J."/>
            <person name="Drula E."/>
            <person name="Henrissat B."/>
            <person name="Wiebenga A."/>
            <person name="Lubbers R.J."/>
            <person name="Gomes A.C."/>
            <person name="Makela M.R."/>
            <person name="Stajich J."/>
            <person name="Grigoriev I.V."/>
            <person name="Mortensen U.H."/>
            <person name="De Vries R.P."/>
            <person name="Baker S.E."/>
            <person name="Andersen M.R."/>
        </authorList>
    </citation>
    <scope>NUCLEOTIDE SEQUENCE [LARGE SCALE GENOMIC DNA]</scope>
    <source>
        <strain evidence="4 5">CBS 209.92</strain>
    </source>
</reference>
<keyword evidence="5" id="KW-1185">Reference proteome</keyword>
<dbReference type="PANTHER" id="PTHR22935">
    <property type="entry name" value="PENICILLIN-BINDING PROTEIN"/>
    <property type="match status" value="1"/>
</dbReference>